<accession>A0AAE0GHH6</accession>
<evidence type="ECO:0000313" key="2">
    <source>
        <dbReference type="Proteomes" id="UP001190700"/>
    </source>
</evidence>
<dbReference type="AlphaFoldDB" id="A0AAE0GHH6"/>
<sequence length="222" mass="24656">MHAVNDEVRKEVFSGVHMTGALLRLVKDSARRYTENKRKALTATRHLPSAVLSRMDDVLAKAHTITSGVSFPEGGNKRTARVESTARPGVGYTSKMVSIASYDCGVPALTGLPCHHNVAHARFTGLHWQNFVDPLKTVAVWKAQYPLDLHFPDVPNLAEAHAHELYDPVLKLLPAAPKRKGRSKQQKRKAGVLERFGGNKRSFTCSKYKRMGHRASKCPRIV</sequence>
<comment type="caution">
    <text evidence="1">The sequence shown here is derived from an EMBL/GenBank/DDBJ whole genome shotgun (WGS) entry which is preliminary data.</text>
</comment>
<keyword evidence="2" id="KW-1185">Reference proteome</keyword>
<dbReference type="Proteomes" id="UP001190700">
    <property type="component" value="Unassembled WGS sequence"/>
</dbReference>
<proteinExistence type="predicted"/>
<protein>
    <recommendedName>
        <fullName evidence="3">SWIM-type domain-containing protein</fullName>
    </recommendedName>
</protein>
<gene>
    <name evidence="1" type="ORF">CYMTET_13730</name>
</gene>
<evidence type="ECO:0000313" key="1">
    <source>
        <dbReference type="EMBL" id="KAK3278324.1"/>
    </source>
</evidence>
<name>A0AAE0GHH6_9CHLO</name>
<dbReference type="EMBL" id="LGRX02005513">
    <property type="protein sequence ID" value="KAK3278324.1"/>
    <property type="molecule type" value="Genomic_DNA"/>
</dbReference>
<reference evidence="1 2" key="1">
    <citation type="journal article" date="2015" name="Genome Biol. Evol.">
        <title>Comparative Genomics of a Bacterivorous Green Alga Reveals Evolutionary Causalities and Consequences of Phago-Mixotrophic Mode of Nutrition.</title>
        <authorList>
            <person name="Burns J.A."/>
            <person name="Paasch A."/>
            <person name="Narechania A."/>
            <person name="Kim E."/>
        </authorList>
    </citation>
    <scope>NUCLEOTIDE SEQUENCE [LARGE SCALE GENOMIC DNA]</scope>
    <source>
        <strain evidence="1 2">PLY_AMNH</strain>
    </source>
</reference>
<organism evidence="1 2">
    <name type="scientific">Cymbomonas tetramitiformis</name>
    <dbReference type="NCBI Taxonomy" id="36881"/>
    <lineage>
        <taxon>Eukaryota</taxon>
        <taxon>Viridiplantae</taxon>
        <taxon>Chlorophyta</taxon>
        <taxon>Pyramimonadophyceae</taxon>
        <taxon>Pyramimonadales</taxon>
        <taxon>Pyramimonadaceae</taxon>
        <taxon>Cymbomonas</taxon>
    </lineage>
</organism>
<evidence type="ECO:0008006" key="3">
    <source>
        <dbReference type="Google" id="ProtNLM"/>
    </source>
</evidence>